<evidence type="ECO:0000256" key="1">
    <source>
        <dbReference type="SAM" id="Phobius"/>
    </source>
</evidence>
<keyword evidence="1" id="KW-1133">Transmembrane helix</keyword>
<feature type="chain" id="PRO_5031422940" description="IPTL-CTERM sorting domain-containing protein" evidence="2">
    <location>
        <begin position="21"/>
        <end position="293"/>
    </location>
</feature>
<keyword evidence="1" id="KW-0812">Transmembrane</keyword>
<dbReference type="Proteomes" id="UP000886069">
    <property type="component" value="Unassembled WGS sequence"/>
</dbReference>
<gene>
    <name evidence="3" type="ORF">ENO08_02825</name>
</gene>
<proteinExistence type="predicted"/>
<organism evidence="3">
    <name type="scientific">Eiseniibacteriota bacterium</name>
    <dbReference type="NCBI Taxonomy" id="2212470"/>
    <lineage>
        <taxon>Bacteria</taxon>
        <taxon>Candidatus Eiseniibacteriota</taxon>
    </lineage>
</organism>
<feature type="transmembrane region" description="Helical" evidence="1">
    <location>
        <begin position="264"/>
        <end position="285"/>
    </location>
</feature>
<sequence>MKKLVLLALVALFIPSIATAQCNPPADLHWHSSYIVPPTADIFAGATIGWYELVPCFSTTSTLCIFGVDEQGWVFGEDHLLCYGPYEEPEGACYGFWYLDITAAIDAPVGLVNNVEIRLTHCETDVCMVDCYQDMMPVAVTVVTPPPEIEIFQDTLTNVDLGVNEAFIPFEICNGDPAADPRDYDYRITSLGYVGAAINQTGELLDVPAGSCEYVYGIVDASAAAECDYDTLTIIGFFDATGPGGIYDTCVQVIHVIQPLPVPLFTTPVVTIMVLAMVLAAAVIMRRRVASKA</sequence>
<evidence type="ECO:0000313" key="3">
    <source>
        <dbReference type="EMBL" id="HER43372.1"/>
    </source>
</evidence>
<keyword evidence="2" id="KW-0732">Signal</keyword>
<evidence type="ECO:0008006" key="4">
    <source>
        <dbReference type="Google" id="ProtNLM"/>
    </source>
</evidence>
<reference evidence="3" key="1">
    <citation type="journal article" date="2020" name="mSystems">
        <title>Genome- and Community-Level Interaction Insights into Carbon Utilization and Element Cycling Functions of Hydrothermarchaeota in Hydrothermal Sediment.</title>
        <authorList>
            <person name="Zhou Z."/>
            <person name="Liu Y."/>
            <person name="Xu W."/>
            <person name="Pan J."/>
            <person name="Luo Z.H."/>
            <person name="Li M."/>
        </authorList>
    </citation>
    <scope>NUCLEOTIDE SEQUENCE [LARGE SCALE GENOMIC DNA]</scope>
    <source>
        <strain evidence="3">SpSt-1233</strain>
    </source>
</reference>
<dbReference type="EMBL" id="DSEC01000201">
    <property type="protein sequence ID" value="HER43372.1"/>
    <property type="molecule type" value="Genomic_DNA"/>
</dbReference>
<dbReference type="AlphaFoldDB" id="A0A7V2AUC6"/>
<accession>A0A7V2AUC6</accession>
<evidence type="ECO:0000256" key="2">
    <source>
        <dbReference type="SAM" id="SignalP"/>
    </source>
</evidence>
<keyword evidence="1" id="KW-0472">Membrane</keyword>
<feature type="signal peptide" evidence="2">
    <location>
        <begin position="1"/>
        <end position="20"/>
    </location>
</feature>
<protein>
    <recommendedName>
        <fullName evidence="4">IPTL-CTERM sorting domain-containing protein</fullName>
    </recommendedName>
</protein>
<comment type="caution">
    <text evidence="3">The sequence shown here is derived from an EMBL/GenBank/DDBJ whole genome shotgun (WGS) entry which is preliminary data.</text>
</comment>
<name>A0A7V2AUC6_UNCEI</name>